<dbReference type="STRING" id="587909.SAMN05421810_11028"/>
<dbReference type="Proteomes" id="UP000198727">
    <property type="component" value="Unassembled WGS sequence"/>
</dbReference>
<accession>A0A1I5ZPR0</accession>
<evidence type="ECO:0000313" key="3">
    <source>
        <dbReference type="Proteomes" id="UP000198727"/>
    </source>
</evidence>
<feature type="region of interest" description="Disordered" evidence="1">
    <location>
        <begin position="1"/>
        <end position="40"/>
    </location>
</feature>
<evidence type="ECO:0000256" key="1">
    <source>
        <dbReference type="SAM" id="MobiDB-lite"/>
    </source>
</evidence>
<keyword evidence="3" id="KW-1185">Reference proteome</keyword>
<proteinExistence type="predicted"/>
<dbReference type="RefSeq" id="WP_424923309.1">
    <property type="nucleotide sequence ID" value="NZ_FOWW01000010.1"/>
</dbReference>
<gene>
    <name evidence="2" type="ORF">SAMN05421810_11028</name>
</gene>
<reference evidence="3" key="1">
    <citation type="submission" date="2016-10" db="EMBL/GenBank/DDBJ databases">
        <authorList>
            <person name="Varghese N."/>
            <person name="Submissions S."/>
        </authorList>
    </citation>
    <scope>NUCLEOTIDE SEQUENCE [LARGE SCALE GENOMIC DNA]</scope>
    <source>
        <strain evidence="3">CGMCC 4.5579</strain>
    </source>
</reference>
<dbReference type="EMBL" id="FOWW01000010">
    <property type="protein sequence ID" value="SFQ58390.1"/>
    <property type="molecule type" value="Genomic_DNA"/>
</dbReference>
<protein>
    <submittedName>
        <fullName evidence="2">Uncharacterized protein</fullName>
    </submittedName>
</protein>
<feature type="region of interest" description="Disordered" evidence="1">
    <location>
        <begin position="55"/>
        <end position="75"/>
    </location>
</feature>
<feature type="compositionally biased region" description="Low complexity" evidence="1">
    <location>
        <begin position="1"/>
        <end position="29"/>
    </location>
</feature>
<organism evidence="2 3">
    <name type="scientific">Amycolatopsis arida</name>
    <dbReference type="NCBI Taxonomy" id="587909"/>
    <lineage>
        <taxon>Bacteria</taxon>
        <taxon>Bacillati</taxon>
        <taxon>Actinomycetota</taxon>
        <taxon>Actinomycetes</taxon>
        <taxon>Pseudonocardiales</taxon>
        <taxon>Pseudonocardiaceae</taxon>
        <taxon>Amycolatopsis</taxon>
    </lineage>
</organism>
<evidence type="ECO:0000313" key="2">
    <source>
        <dbReference type="EMBL" id="SFQ58390.1"/>
    </source>
</evidence>
<sequence>MSTEAESVSAESESAPVAPSMPAVPATPSNPAGVPPTTPCTVVWSQGRPYVLDGSVGRPRWMGTDAHGRPQALTGDDLRRRGWSFRRASG</sequence>
<name>A0A1I5ZPR0_9PSEU</name>
<dbReference type="AlphaFoldDB" id="A0A1I5ZPR0"/>